<evidence type="ECO:0000313" key="2">
    <source>
        <dbReference type="EMBL" id="VVD00031.1"/>
    </source>
</evidence>
<dbReference type="AlphaFoldDB" id="A0A5E4QQQ8"/>
<dbReference type="EMBL" id="FZQP02004444">
    <property type="protein sequence ID" value="VVD00031.1"/>
    <property type="molecule type" value="Genomic_DNA"/>
</dbReference>
<reference evidence="2 3" key="1">
    <citation type="submission" date="2017-07" db="EMBL/GenBank/DDBJ databases">
        <authorList>
            <person name="Talla V."/>
            <person name="Backstrom N."/>
        </authorList>
    </citation>
    <scope>NUCLEOTIDE SEQUENCE [LARGE SCALE GENOMIC DNA]</scope>
</reference>
<accession>A0A5E4QQQ8</accession>
<keyword evidence="3" id="KW-1185">Reference proteome</keyword>
<feature type="compositionally biased region" description="Basic and acidic residues" evidence="1">
    <location>
        <begin position="22"/>
        <end position="47"/>
    </location>
</feature>
<name>A0A5E4QQQ8_9NEOP</name>
<evidence type="ECO:0000313" key="3">
    <source>
        <dbReference type="Proteomes" id="UP000324832"/>
    </source>
</evidence>
<organism evidence="2 3">
    <name type="scientific">Leptidea sinapis</name>
    <dbReference type="NCBI Taxonomy" id="189913"/>
    <lineage>
        <taxon>Eukaryota</taxon>
        <taxon>Metazoa</taxon>
        <taxon>Ecdysozoa</taxon>
        <taxon>Arthropoda</taxon>
        <taxon>Hexapoda</taxon>
        <taxon>Insecta</taxon>
        <taxon>Pterygota</taxon>
        <taxon>Neoptera</taxon>
        <taxon>Endopterygota</taxon>
        <taxon>Lepidoptera</taxon>
        <taxon>Glossata</taxon>
        <taxon>Ditrysia</taxon>
        <taxon>Papilionoidea</taxon>
        <taxon>Pieridae</taxon>
        <taxon>Dismorphiinae</taxon>
        <taxon>Leptidea</taxon>
    </lineage>
</organism>
<feature type="region of interest" description="Disordered" evidence="1">
    <location>
        <begin position="1"/>
        <end position="102"/>
    </location>
</feature>
<proteinExistence type="predicted"/>
<dbReference type="Proteomes" id="UP000324832">
    <property type="component" value="Unassembled WGS sequence"/>
</dbReference>
<evidence type="ECO:0000256" key="1">
    <source>
        <dbReference type="SAM" id="MobiDB-lite"/>
    </source>
</evidence>
<gene>
    <name evidence="2" type="ORF">LSINAPIS_LOCUS10756</name>
</gene>
<sequence>MQESLNGGFYEGPHQAKRHRGSKDSHDQVYEENLTKFKGEPTRDRPVRRPARWPQPHLTAGSAVRRTSATRAGPDALPHASERPDGVGLPQVQEDQACEHQG</sequence>
<protein>
    <submittedName>
        <fullName evidence="2">Uncharacterized protein</fullName>
    </submittedName>
</protein>